<evidence type="ECO:0000256" key="7">
    <source>
        <dbReference type="ARBA" id="ARBA00022701"/>
    </source>
</evidence>
<name>A0AA86STH9_9FABA</name>
<dbReference type="InterPro" id="IPR026762">
    <property type="entry name" value="Ska2"/>
</dbReference>
<evidence type="ECO:0000256" key="13">
    <source>
        <dbReference type="ARBA" id="ARBA00029651"/>
    </source>
</evidence>
<keyword evidence="12" id="KW-0137">Centromere</keyword>
<dbReference type="Gramene" id="rna-AYBTSS11_LOCUS24436">
    <property type="protein sequence ID" value="CAJ1972387.1"/>
    <property type="gene ID" value="gene-AYBTSS11_LOCUS24436"/>
</dbReference>
<proteinExistence type="inferred from homology"/>
<keyword evidence="4" id="KW-0158">Chromosome</keyword>
<keyword evidence="6" id="KW-0132">Cell division</keyword>
<dbReference type="GO" id="GO:0051301">
    <property type="term" value="P:cell division"/>
    <property type="evidence" value="ECO:0007669"/>
    <property type="project" value="UniProtKB-KW"/>
</dbReference>
<evidence type="ECO:0000313" key="16">
    <source>
        <dbReference type="Proteomes" id="UP001189624"/>
    </source>
</evidence>
<keyword evidence="9" id="KW-0995">Kinetochore</keyword>
<gene>
    <name evidence="15" type="ORF">AYBTSS11_LOCUS24436</name>
</gene>
<evidence type="ECO:0000256" key="12">
    <source>
        <dbReference type="ARBA" id="ARBA00023328"/>
    </source>
</evidence>
<evidence type="ECO:0000256" key="4">
    <source>
        <dbReference type="ARBA" id="ARBA00022454"/>
    </source>
</evidence>
<dbReference type="PANTHER" id="PTHR32017:SF3">
    <property type="entry name" value="SPINDLE AND KINETOCHORE-ASSOCIATED PROTEIN 2"/>
    <property type="match status" value="1"/>
</dbReference>
<protein>
    <recommendedName>
        <fullName evidence="13">Protein FAM33A</fullName>
    </recommendedName>
</protein>
<evidence type="ECO:0000256" key="5">
    <source>
        <dbReference type="ARBA" id="ARBA00022490"/>
    </source>
</evidence>
<organism evidence="15 16">
    <name type="scientific">Sphenostylis stenocarpa</name>
    <dbReference type="NCBI Taxonomy" id="92480"/>
    <lineage>
        <taxon>Eukaryota</taxon>
        <taxon>Viridiplantae</taxon>
        <taxon>Streptophyta</taxon>
        <taxon>Embryophyta</taxon>
        <taxon>Tracheophyta</taxon>
        <taxon>Spermatophyta</taxon>
        <taxon>Magnoliopsida</taxon>
        <taxon>eudicotyledons</taxon>
        <taxon>Gunneridae</taxon>
        <taxon>Pentapetalae</taxon>
        <taxon>rosids</taxon>
        <taxon>fabids</taxon>
        <taxon>Fabales</taxon>
        <taxon>Fabaceae</taxon>
        <taxon>Papilionoideae</taxon>
        <taxon>50 kb inversion clade</taxon>
        <taxon>NPAAA clade</taxon>
        <taxon>indigoferoid/millettioid clade</taxon>
        <taxon>Phaseoleae</taxon>
        <taxon>Sphenostylis</taxon>
    </lineage>
</organism>
<keyword evidence="5" id="KW-0963">Cytoplasm</keyword>
<dbReference type="GO" id="GO:0000278">
    <property type="term" value="P:mitotic cell cycle"/>
    <property type="evidence" value="ECO:0007669"/>
    <property type="project" value="TreeGrafter"/>
</dbReference>
<evidence type="ECO:0000256" key="8">
    <source>
        <dbReference type="ARBA" id="ARBA00022776"/>
    </source>
</evidence>
<evidence type="ECO:0000259" key="14">
    <source>
        <dbReference type="Pfam" id="PF16740"/>
    </source>
</evidence>
<evidence type="ECO:0000256" key="10">
    <source>
        <dbReference type="ARBA" id="ARBA00023212"/>
    </source>
</evidence>
<dbReference type="PANTHER" id="PTHR32017">
    <property type="entry name" value="SPINDLE AND KINETOCHORE-ASSOCIATED PROTEIN 2"/>
    <property type="match status" value="1"/>
</dbReference>
<keyword evidence="11" id="KW-0131">Cell cycle</keyword>
<dbReference type="InterPro" id="IPR042091">
    <property type="entry name" value="Ska2_N"/>
</dbReference>
<sequence>MQQEHLNPKMGHQYNQATDGLLNLFTKANHDLSTVHHRLEKEFMQVYPDNANPMKLVSRIKKVQEDIATLKGQCHELLAAKQDLIDQAQRILVQNRNLVQRMQPSLGFYPTDEDDAAFTNFKQVIEEWTAQVRSKTGKEFKGFIILTVFHTLNLTTVEYSEKLAAQSESVRWSGGVARGCMCVKQRGMELNRRQLLKAYEAVVFYSWKGQRGLVVVERLHLALQEEW</sequence>
<keyword evidence="16" id="KW-1185">Reference proteome</keyword>
<dbReference type="GO" id="GO:0005876">
    <property type="term" value="C:spindle microtubule"/>
    <property type="evidence" value="ECO:0007669"/>
    <property type="project" value="InterPro"/>
</dbReference>
<dbReference type="EMBL" id="OY731405">
    <property type="protein sequence ID" value="CAJ1972387.1"/>
    <property type="molecule type" value="Genomic_DNA"/>
</dbReference>
<dbReference type="GO" id="GO:0000940">
    <property type="term" value="C:outer kinetochore"/>
    <property type="evidence" value="ECO:0007669"/>
    <property type="project" value="InterPro"/>
</dbReference>
<dbReference type="AlphaFoldDB" id="A0AA86STH9"/>
<evidence type="ECO:0000256" key="9">
    <source>
        <dbReference type="ARBA" id="ARBA00022838"/>
    </source>
</evidence>
<evidence type="ECO:0000313" key="15">
    <source>
        <dbReference type="EMBL" id="CAJ1972387.1"/>
    </source>
</evidence>
<keyword evidence="8" id="KW-0498">Mitosis</keyword>
<dbReference type="GO" id="GO:0007059">
    <property type="term" value="P:chromosome segregation"/>
    <property type="evidence" value="ECO:0007669"/>
    <property type="project" value="InterPro"/>
</dbReference>
<accession>A0AA86STH9</accession>
<evidence type="ECO:0000256" key="11">
    <source>
        <dbReference type="ARBA" id="ARBA00023306"/>
    </source>
</evidence>
<keyword evidence="7" id="KW-0493">Microtubule</keyword>
<evidence type="ECO:0000256" key="3">
    <source>
        <dbReference type="ARBA" id="ARBA00010684"/>
    </source>
</evidence>
<dbReference type="Pfam" id="PF16740">
    <property type="entry name" value="SKA2"/>
    <property type="match status" value="1"/>
</dbReference>
<dbReference type="GO" id="GO:0008017">
    <property type="term" value="F:microtubule binding"/>
    <property type="evidence" value="ECO:0007669"/>
    <property type="project" value="InterPro"/>
</dbReference>
<evidence type="ECO:0000256" key="2">
    <source>
        <dbReference type="ARBA" id="ARBA00004629"/>
    </source>
</evidence>
<keyword evidence="10" id="KW-0206">Cytoskeleton</keyword>
<evidence type="ECO:0000256" key="1">
    <source>
        <dbReference type="ARBA" id="ARBA00004186"/>
    </source>
</evidence>
<dbReference type="Gene3D" id="6.10.250.1380">
    <property type="match status" value="1"/>
</dbReference>
<dbReference type="Proteomes" id="UP001189624">
    <property type="component" value="Chromosome 8"/>
</dbReference>
<comment type="similarity">
    <text evidence="3">Belongs to the SKA2 family.</text>
</comment>
<evidence type="ECO:0000256" key="6">
    <source>
        <dbReference type="ARBA" id="ARBA00022618"/>
    </source>
</evidence>
<comment type="subcellular location">
    <subcellularLocation>
        <location evidence="2">Chromosome</location>
        <location evidence="2">Centromere</location>
        <location evidence="2">Kinetochore</location>
    </subcellularLocation>
    <subcellularLocation>
        <location evidence="1">Cytoplasm</location>
        <location evidence="1">Cytoskeleton</location>
        <location evidence="1">Spindle</location>
    </subcellularLocation>
</comment>
<reference evidence="15" key="1">
    <citation type="submission" date="2023-10" db="EMBL/GenBank/DDBJ databases">
        <authorList>
            <person name="Domelevo Entfellner J.-B."/>
        </authorList>
    </citation>
    <scope>NUCLEOTIDE SEQUENCE</scope>
</reference>
<feature type="domain" description="Ska2 N-terminal" evidence="14">
    <location>
        <begin position="16"/>
        <end position="121"/>
    </location>
</feature>